<feature type="region of interest" description="Disordered" evidence="2">
    <location>
        <begin position="95"/>
        <end position="116"/>
    </location>
</feature>
<dbReference type="Proteomes" id="UP000694419">
    <property type="component" value="Unplaced"/>
</dbReference>
<evidence type="ECO:0000256" key="2">
    <source>
        <dbReference type="SAM" id="MobiDB-lite"/>
    </source>
</evidence>
<comment type="similarity">
    <text evidence="1">Belongs to the IGBP1/TAP42 family.</text>
</comment>
<proteinExistence type="inferred from homology"/>
<dbReference type="GO" id="GO:0035303">
    <property type="term" value="P:regulation of dephosphorylation"/>
    <property type="evidence" value="ECO:0007669"/>
    <property type="project" value="TreeGrafter"/>
</dbReference>
<name>A0A8C3JMV2_9CHAR</name>
<accession>A0A8C3JMV2</accession>
<dbReference type="Gene3D" id="1.25.40.540">
    <property type="entry name" value="TAP42-like family"/>
    <property type="match status" value="1"/>
</dbReference>
<evidence type="ECO:0000313" key="3">
    <source>
        <dbReference type="Ensembl" id="ENSCPGP00000010374.1"/>
    </source>
</evidence>
<organism evidence="3 4">
    <name type="scientific">Calidris pygmaea</name>
    <name type="common">Spoon-billed sandpiper</name>
    <dbReference type="NCBI Taxonomy" id="425635"/>
    <lineage>
        <taxon>Eukaryota</taxon>
        <taxon>Metazoa</taxon>
        <taxon>Chordata</taxon>
        <taxon>Craniata</taxon>
        <taxon>Vertebrata</taxon>
        <taxon>Euteleostomi</taxon>
        <taxon>Archelosauria</taxon>
        <taxon>Archosauria</taxon>
        <taxon>Dinosauria</taxon>
        <taxon>Saurischia</taxon>
        <taxon>Theropoda</taxon>
        <taxon>Coelurosauria</taxon>
        <taxon>Aves</taxon>
        <taxon>Neognathae</taxon>
        <taxon>Neoaves</taxon>
        <taxon>Charadriiformes</taxon>
        <taxon>Scolopacidae</taxon>
        <taxon>Calidris</taxon>
    </lineage>
</organism>
<dbReference type="GO" id="GO:0009966">
    <property type="term" value="P:regulation of signal transduction"/>
    <property type="evidence" value="ECO:0007669"/>
    <property type="project" value="InterPro"/>
</dbReference>
<dbReference type="Pfam" id="PF04177">
    <property type="entry name" value="TAP42"/>
    <property type="match status" value="1"/>
</dbReference>
<dbReference type="InterPro" id="IPR038511">
    <property type="entry name" value="TAP42/TAP46-like_sf"/>
</dbReference>
<keyword evidence="4" id="KW-1185">Reference proteome</keyword>
<dbReference type="Ensembl" id="ENSCPGT00000011385.1">
    <property type="protein sequence ID" value="ENSCPGP00000010374.1"/>
    <property type="gene ID" value="ENSCPGG00000007380.1"/>
</dbReference>
<feature type="region of interest" description="Disordered" evidence="2">
    <location>
        <begin position="315"/>
        <end position="335"/>
    </location>
</feature>
<feature type="region of interest" description="Disordered" evidence="2">
    <location>
        <begin position="217"/>
        <end position="240"/>
    </location>
</feature>
<dbReference type="PANTHER" id="PTHR10933:SF9">
    <property type="entry name" value="IMMUNOGLOBULIN-BINDING PROTEIN 1"/>
    <property type="match status" value="1"/>
</dbReference>
<dbReference type="GO" id="GO:0005829">
    <property type="term" value="C:cytosol"/>
    <property type="evidence" value="ECO:0007669"/>
    <property type="project" value="TreeGrafter"/>
</dbReference>
<dbReference type="PANTHER" id="PTHR10933">
    <property type="entry name" value="IMMUNOGLOBULIN-BINDING PROTEIN 1"/>
    <property type="match status" value="1"/>
</dbReference>
<evidence type="ECO:0000256" key="1">
    <source>
        <dbReference type="ARBA" id="ARBA00034730"/>
    </source>
</evidence>
<feature type="compositionally biased region" description="Gly residues" evidence="2">
    <location>
        <begin position="100"/>
        <end position="115"/>
    </location>
</feature>
<evidence type="ECO:0000313" key="4">
    <source>
        <dbReference type="Proteomes" id="UP000694419"/>
    </source>
</evidence>
<protein>
    <recommendedName>
        <fullName evidence="5">IGBP1 protein</fullName>
    </recommendedName>
</protein>
<sequence>RWRPSPPSPRWRAGAGLPAAAPEVVRRRRRLPGPAWRRGPVRGRGWRSCWRRAGGCGRRWKTAPSPLRELRPCRIRCGRGWTRCSGRPPWWRSWTCSGEGSDGPGPGPGPGGGQRGRTRVLRAFRRLHTGSRGAGRAREEREREGWCGLCRYSENEELEEIASADLKYLLLPALLGALTLKQVDLSRRLEHLESARAQFWRFLKLCSSYGLGSFRLPPASPPGEEDAGSPAPGGPTAAQPSLVAMASSRQAKIERYKQKKELENRLASMGTFVESGQADEDQIREFYILQIQKWINTSLEEIESIDQEMVILRSRGTGKQPSAPPHGTSRQVRTPLKPFILTRDAAQAKVFGAGYPGLPTMTVDDWYEQRRRQGVVSAQSAPQRAPAGVTDEELQKQQQEKKEEDDDEEALQKARNWDDWKDTHPRGYGNRQNMG</sequence>
<dbReference type="InterPro" id="IPR007304">
    <property type="entry name" value="TAP46-like"/>
</dbReference>
<dbReference type="AlphaFoldDB" id="A0A8C3JMV2"/>
<feature type="compositionally biased region" description="Basic and acidic residues" evidence="2">
    <location>
        <begin position="393"/>
        <end position="402"/>
    </location>
</feature>
<reference evidence="3" key="2">
    <citation type="submission" date="2025-09" db="UniProtKB">
        <authorList>
            <consortium name="Ensembl"/>
        </authorList>
    </citation>
    <scope>IDENTIFICATION</scope>
</reference>
<feature type="compositionally biased region" description="Basic and acidic residues" evidence="2">
    <location>
        <begin position="410"/>
        <end position="425"/>
    </location>
</feature>
<feature type="compositionally biased region" description="Low complexity" evidence="2">
    <location>
        <begin position="228"/>
        <end position="240"/>
    </location>
</feature>
<dbReference type="GO" id="GO:0051721">
    <property type="term" value="F:protein phosphatase 2A binding"/>
    <property type="evidence" value="ECO:0007669"/>
    <property type="project" value="TreeGrafter"/>
</dbReference>
<feature type="region of interest" description="Disordered" evidence="2">
    <location>
        <begin position="373"/>
        <end position="435"/>
    </location>
</feature>
<reference evidence="3" key="1">
    <citation type="submission" date="2025-08" db="UniProtKB">
        <authorList>
            <consortium name="Ensembl"/>
        </authorList>
    </citation>
    <scope>IDENTIFICATION</scope>
</reference>
<evidence type="ECO:0008006" key="5">
    <source>
        <dbReference type="Google" id="ProtNLM"/>
    </source>
</evidence>